<evidence type="ECO:0000313" key="2">
    <source>
        <dbReference type="Proteomes" id="UP000824469"/>
    </source>
</evidence>
<feature type="non-terminal residue" evidence="1">
    <location>
        <position position="121"/>
    </location>
</feature>
<evidence type="ECO:0000313" key="1">
    <source>
        <dbReference type="EMBL" id="KAH9324571.1"/>
    </source>
</evidence>
<protein>
    <submittedName>
        <fullName evidence="1">Uncharacterized protein</fullName>
    </submittedName>
</protein>
<gene>
    <name evidence="1" type="ORF">KI387_004749</name>
</gene>
<dbReference type="Proteomes" id="UP000824469">
    <property type="component" value="Unassembled WGS sequence"/>
</dbReference>
<name>A0AA38GJZ7_TAXCH</name>
<organism evidence="1 2">
    <name type="scientific">Taxus chinensis</name>
    <name type="common">Chinese yew</name>
    <name type="synonym">Taxus wallichiana var. chinensis</name>
    <dbReference type="NCBI Taxonomy" id="29808"/>
    <lineage>
        <taxon>Eukaryota</taxon>
        <taxon>Viridiplantae</taxon>
        <taxon>Streptophyta</taxon>
        <taxon>Embryophyta</taxon>
        <taxon>Tracheophyta</taxon>
        <taxon>Spermatophyta</taxon>
        <taxon>Pinopsida</taxon>
        <taxon>Pinidae</taxon>
        <taxon>Conifers II</taxon>
        <taxon>Cupressales</taxon>
        <taxon>Taxaceae</taxon>
        <taxon>Taxus</taxon>
    </lineage>
</organism>
<dbReference type="AlphaFoldDB" id="A0AA38GJZ7"/>
<sequence length="121" mass="14031">MIKGYSYMNLCPEVVWKITVLQKWLQKTWSEVNNLIQNYTPFKSASNHSKSPSQEEGQLEMINTWELVEGLYIWGSTLLFDTLNTLNKSFFFFCYHWTLRLVLASQISSCMAGFATAQTNV</sequence>
<proteinExistence type="predicted"/>
<comment type="caution">
    <text evidence="1">The sequence shown here is derived from an EMBL/GenBank/DDBJ whole genome shotgun (WGS) entry which is preliminary data.</text>
</comment>
<reference evidence="1 2" key="1">
    <citation type="journal article" date="2021" name="Nat. Plants">
        <title>The Taxus genome provides insights into paclitaxel biosynthesis.</title>
        <authorList>
            <person name="Xiong X."/>
            <person name="Gou J."/>
            <person name="Liao Q."/>
            <person name="Li Y."/>
            <person name="Zhou Q."/>
            <person name="Bi G."/>
            <person name="Li C."/>
            <person name="Du R."/>
            <person name="Wang X."/>
            <person name="Sun T."/>
            <person name="Guo L."/>
            <person name="Liang H."/>
            <person name="Lu P."/>
            <person name="Wu Y."/>
            <person name="Zhang Z."/>
            <person name="Ro D.K."/>
            <person name="Shang Y."/>
            <person name="Huang S."/>
            <person name="Yan J."/>
        </authorList>
    </citation>
    <scope>NUCLEOTIDE SEQUENCE [LARGE SCALE GENOMIC DNA]</scope>
    <source>
        <strain evidence="1">Ta-2019</strain>
    </source>
</reference>
<accession>A0AA38GJZ7</accession>
<dbReference type="EMBL" id="JAHRHJ020000002">
    <property type="protein sequence ID" value="KAH9324571.1"/>
    <property type="molecule type" value="Genomic_DNA"/>
</dbReference>
<keyword evidence="2" id="KW-1185">Reference proteome</keyword>